<proteinExistence type="predicted"/>
<keyword evidence="3" id="KW-0808">Transferase</keyword>
<sequence>MQLTKLFGTTVLVTGLALSGAALAEGKPVGITADTMSVKVKTVGGTEVEIQRNQDNANTINPDFAKTSRACPPFCVQPDTMPGGVETIAENGILSYLEKMTGGDDSILVVDSRTPDWVEKGTIPGAKNLPWTALEPKKGATTDDIIKIMNDEFGVKLAADMDALDVDEAVAAGDTSKVFDFSGAKTLVLFCNGMWCGQSPTNITQLLKMGYPGEKIKWYRGGMQTWSVLGFNTVKGGS</sequence>
<dbReference type="Pfam" id="PF00581">
    <property type="entry name" value="Rhodanese"/>
    <property type="match status" value="1"/>
</dbReference>
<accession>A0A6S6T026</accession>
<dbReference type="CDD" id="cd00158">
    <property type="entry name" value="RHOD"/>
    <property type="match status" value="1"/>
</dbReference>
<dbReference type="EMBL" id="CACVAT010000122">
    <property type="protein sequence ID" value="CAA6808572.1"/>
    <property type="molecule type" value="Genomic_DNA"/>
</dbReference>
<gene>
    <name evidence="3" type="ORF">HELGO_WM31952</name>
</gene>
<dbReference type="AlphaFoldDB" id="A0A6S6T026"/>
<evidence type="ECO:0000256" key="1">
    <source>
        <dbReference type="SAM" id="SignalP"/>
    </source>
</evidence>
<name>A0A6S6T026_9GAMM</name>
<feature type="chain" id="PRO_5028470786" evidence="1">
    <location>
        <begin position="25"/>
        <end position="238"/>
    </location>
</feature>
<feature type="signal peptide" evidence="1">
    <location>
        <begin position="1"/>
        <end position="24"/>
    </location>
</feature>
<dbReference type="Gene3D" id="3.40.250.10">
    <property type="entry name" value="Rhodanese-like domain"/>
    <property type="match status" value="1"/>
</dbReference>
<dbReference type="InterPro" id="IPR001763">
    <property type="entry name" value="Rhodanese-like_dom"/>
</dbReference>
<dbReference type="InterPro" id="IPR036873">
    <property type="entry name" value="Rhodanese-like_dom_sf"/>
</dbReference>
<dbReference type="SUPFAM" id="SSF52821">
    <property type="entry name" value="Rhodanese/Cell cycle control phosphatase"/>
    <property type="match status" value="1"/>
</dbReference>
<dbReference type="SMART" id="SM00450">
    <property type="entry name" value="RHOD"/>
    <property type="match status" value="1"/>
</dbReference>
<organism evidence="3">
    <name type="scientific">uncultured Thiotrichaceae bacterium</name>
    <dbReference type="NCBI Taxonomy" id="298394"/>
    <lineage>
        <taxon>Bacteria</taxon>
        <taxon>Pseudomonadati</taxon>
        <taxon>Pseudomonadota</taxon>
        <taxon>Gammaproteobacteria</taxon>
        <taxon>Thiotrichales</taxon>
        <taxon>Thiotrichaceae</taxon>
        <taxon>environmental samples</taxon>
    </lineage>
</organism>
<feature type="domain" description="Rhodanese" evidence="2">
    <location>
        <begin position="103"/>
        <end position="235"/>
    </location>
</feature>
<dbReference type="PROSITE" id="PS50206">
    <property type="entry name" value="RHODANESE_3"/>
    <property type="match status" value="1"/>
</dbReference>
<protein>
    <submittedName>
        <fullName evidence="3">Sulfurtransferase</fullName>
    </submittedName>
</protein>
<evidence type="ECO:0000313" key="3">
    <source>
        <dbReference type="EMBL" id="CAA6808572.1"/>
    </source>
</evidence>
<keyword evidence="1" id="KW-0732">Signal</keyword>
<dbReference type="GO" id="GO:0016740">
    <property type="term" value="F:transferase activity"/>
    <property type="evidence" value="ECO:0007669"/>
    <property type="project" value="UniProtKB-KW"/>
</dbReference>
<reference evidence="3" key="1">
    <citation type="submission" date="2020-01" db="EMBL/GenBank/DDBJ databases">
        <authorList>
            <person name="Meier V. D."/>
            <person name="Meier V D."/>
        </authorList>
    </citation>
    <scope>NUCLEOTIDE SEQUENCE</scope>
    <source>
        <strain evidence="3">HLG_WM_MAG_09</strain>
    </source>
</reference>
<evidence type="ECO:0000259" key="2">
    <source>
        <dbReference type="PROSITE" id="PS50206"/>
    </source>
</evidence>